<feature type="domain" description="Disease resistance N-terminal" evidence="9">
    <location>
        <begin position="7"/>
        <end position="89"/>
    </location>
</feature>
<evidence type="ECO:0008006" key="14">
    <source>
        <dbReference type="Google" id="ProtNLM"/>
    </source>
</evidence>
<protein>
    <recommendedName>
        <fullName evidence="14">NB-ARC domain-containing protein</fullName>
    </recommendedName>
</protein>
<evidence type="ECO:0000256" key="7">
    <source>
        <dbReference type="SAM" id="MobiDB-lite"/>
    </source>
</evidence>
<dbReference type="Gramene" id="TVU48909">
    <property type="protein sequence ID" value="TVU48909"/>
    <property type="gene ID" value="EJB05_00193"/>
</dbReference>
<feature type="compositionally biased region" description="Acidic residues" evidence="7">
    <location>
        <begin position="1198"/>
        <end position="1242"/>
    </location>
</feature>
<evidence type="ECO:0000259" key="9">
    <source>
        <dbReference type="Pfam" id="PF18052"/>
    </source>
</evidence>
<evidence type="ECO:0000313" key="13">
    <source>
        <dbReference type="Proteomes" id="UP000324897"/>
    </source>
</evidence>
<feature type="non-terminal residue" evidence="12">
    <location>
        <position position="1"/>
    </location>
</feature>
<dbReference type="EMBL" id="RWGY01000002">
    <property type="protein sequence ID" value="TVU48909.1"/>
    <property type="molecule type" value="Genomic_DNA"/>
</dbReference>
<comment type="similarity">
    <text evidence="1">Belongs to the disease resistance NB-LRR family.</text>
</comment>
<dbReference type="Proteomes" id="UP000324897">
    <property type="component" value="Chromosome 6"/>
</dbReference>
<dbReference type="GO" id="GO:0043531">
    <property type="term" value="F:ADP binding"/>
    <property type="evidence" value="ECO:0007669"/>
    <property type="project" value="InterPro"/>
</dbReference>
<dbReference type="Pfam" id="PF18052">
    <property type="entry name" value="Rx_N"/>
    <property type="match status" value="1"/>
</dbReference>
<dbReference type="GO" id="GO:0042742">
    <property type="term" value="P:defense response to bacterium"/>
    <property type="evidence" value="ECO:0007669"/>
    <property type="project" value="UniProtKB-ARBA"/>
</dbReference>
<dbReference type="Pfam" id="PF23559">
    <property type="entry name" value="WHD_DRP"/>
    <property type="match status" value="1"/>
</dbReference>
<evidence type="ECO:0000256" key="3">
    <source>
        <dbReference type="ARBA" id="ARBA00022737"/>
    </source>
</evidence>
<dbReference type="PANTHER" id="PTHR36766:SF40">
    <property type="entry name" value="DISEASE RESISTANCE PROTEIN RGA3"/>
    <property type="match status" value="1"/>
</dbReference>
<dbReference type="Gene3D" id="3.80.10.10">
    <property type="entry name" value="Ribonuclease Inhibitor"/>
    <property type="match status" value="4"/>
</dbReference>
<dbReference type="InterPro" id="IPR058922">
    <property type="entry name" value="WHD_DRP"/>
</dbReference>
<dbReference type="GO" id="GO:0002758">
    <property type="term" value="P:innate immune response-activating signaling pathway"/>
    <property type="evidence" value="ECO:0007669"/>
    <property type="project" value="UniProtKB-ARBA"/>
</dbReference>
<dbReference type="Pfam" id="PF00931">
    <property type="entry name" value="NB-ARC"/>
    <property type="match status" value="1"/>
</dbReference>
<evidence type="ECO:0000259" key="8">
    <source>
        <dbReference type="Pfam" id="PF00931"/>
    </source>
</evidence>
<keyword evidence="4" id="KW-0547">Nucleotide-binding</keyword>
<evidence type="ECO:0000256" key="4">
    <source>
        <dbReference type="ARBA" id="ARBA00022741"/>
    </source>
</evidence>
<evidence type="ECO:0000256" key="5">
    <source>
        <dbReference type="ARBA" id="ARBA00022821"/>
    </source>
</evidence>
<dbReference type="PRINTS" id="PR00364">
    <property type="entry name" value="DISEASERSIST"/>
</dbReference>
<evidence type="ECO:0000256" key="6">
    <source>
        <dbReference type="ARBA" id="ARBA00022840"/>
    </source>
</evidence>
<keyword evidence="13" id="KW-1185">Reference proteome</keyword>
<keyword evidence="5" id="KW-0611">Plant defense</keyword>
<dbReference type="GO" id="GO:0005524">
    <property type="term" value="F:ATP binding"/>
    <property type="evidence" value="ECO:0007669"/>
    <property type="project" value="UniProtKB-KW"/>
</dbReference>
<dbReference type="InterPro" id="IPR041118">
    <property type="entry name" value="Rx_N"/>
</dbReference>
<sequence>MAFAVNAVQWVLGKALAPVMDDMLETWASIRNLDLNIDELKKELLYTKVTLNKTQGFEICSPELKELMLMLQQLAYDADDVLDELDYFRIQDVLESTFEAYDEHSKGPAHNLVRNARHTAKAVGKLLRLPACRAAPAPSENQADGGEVSGHKRKRLPCSSLPTVLDPDAAGPSGVLIPCDEIPKLEFNRMDAATKISEIVKKMKSMRTELQGILTSPGPNLMRTTQNITHNLTITTSESIESKLYGRELIIDSIIHDITKGKLCDKDDLTVLPIFGQPGIGKTTLTQHIFHNPEVTKHFVVKVWVCVSQDFNVDKLLKNIVKFIPQVDDEKVGTSGELIGQRLKSKRFLLVLDDMWKCGNEDEWKRLLLPFKKSQGKGNIIVVTTRFPALAEMVKTTDRPIEVEGLEQNEFEKLFFSCIFHDDKSKGAHSYLLDTGKSIMNKLKGSPLAAKTVGRLLRKHLDPVHWTTVLESEEWNSETNDNDIMPALKLSYHFLPFHLQQCFMYCALFPEDYKFDKERLIYFWIGLDILQSDRPNKSIEDIGLSYLNDLVSYGFLKEEEEEDGHSYYLIHDLLHDLALSVASHECLVIHRVNVRSSKNRSSARHLGIHVDHADDGDCVSYESAISEILETKKIGRLQTLMVFGELDERFIHFLDDLIKEAKGLRILHLSEVCYSMEFSILPHLRYLSLGSIASREIHLPSRLSRFYHLRILDLKQWRGHLDLPRYMSNLRKLGHFLTQNDEVHSKLCNVGELQFLQELKRFRVNKENSGFELRQVGKLIAVRELGIYNLEKVHSQEDAIEANLIGKQYLQKLTLDWDTELPKNERDVEGLVLEKLEPQKNLQELRISGHGSGSCPTWLGCKLSVKVLRSLHLAGVEWEDLPSLGYMVVLRELTLEKIKTLKEFGPRHFGDITQQSFCNLKRLTLIDLEGLEKCVLGDHCNLLAQLEVLIIRDCRDLLGLPFVDSKFYPQWQDEERKILWFPNLQKLEIEKCPKVVSLPPIPWTPNLCYVNINGVGSSEIEGLKYTKQHSYMKLETKDDQCSLDKVLAFNNLTDLQGLNLKNCPPLELKHLQMLISLKSLEWENSGHLFHQSGNEGEVEWQLPIEKMIVRSCIVTGKELAQFLSHVPKLADLSIVHCGNITQMGVAVDQQQVAAYVPPSSASAVRMEAMQATCDKRLLLPAHLSDSLQELYIQGCPEEIDEVDDDDSEEIDEVDDDDSEEIDEVDDDDSEEIDKVDDDDSEEGKEGLQALRFLQRLTVFNCPNSLSSSCFPFPSSLKELMLWDETHRMTMGTLKPLANLTSLTELRLCGGHILRSDGLWHLVTQGQLSKLDVILCPRFFVGSGPIQGLNNDDQVRPSLHSLETDYIEGFFVAPICTILSSSLTKFEFKHNKEVVRFTKEQEEALKLLTSLQHLVFRTCGKLQCLPAGLHTLPKLKSLAILYCKLISSLPIDGLPSSLQELDVKFCGNDDLKMQCRSRMFFEENPRIKLII</sequence>
<proteinExistence type="inferred from homology"/>
<evidence type="ECO:0000259" key="11">
    <source>
        <dbReference type="Pfam" id="PF25019"/>
    </source>
</evidence>
<feature type="region of interest" description="Disordered" evidence="7">
    <location>
        <begin position="1198"/>
        <end position="1243"/>
    </location>
</feature>
<dbReference type="FunFam" id="1.10.10.10:FF:000322">
    <property type="entry name" value="Probable disease resistance protein At1g63360"/>
    <property type="match status" value="1"/>
</dbReference>
<keyword evidence="2" id="KW-0433">Leucine-rich repeat</keyword>
<accession>A0A5J9WKY5</accession>
<reference evidence="12 13" key="1">
    <citation type="journal article" date="2019" name="Sci. Rep.">
        <title>A high-quality genome of Eragrostis curvula grass provides insights into Poaceae evolution and supports new strategies to enhance forage quality.</title>
        <authorList>
            <person name="Carballo J."/>
            <person name="Santos B.A.C.M."/>
            <person name="Zappacosta D."/>
            <person name="Garbus I."/>
            <person name="Selva J.P."/>
            <person name="Gallo C.A."/>
            <person name="Diaz A."/>
            <person name="Albertini E."/>
            <person name="Caccamo M."/>
            <person name="Echenique V."/>
        </authorList>
    </citation>
    <scope>NUCLEOTIDE SEQUENCE [LARGE SCALE GENOMIC DNA]</scope>
    <source>
        <strain evidence="13">cv. Victoria</strain>
        <tissue evidence="12">Leaf</tissue>
    </source>
</reference>
<feature type="region of interest" description="Disordered" evidence="7">
    <location>
        <begin position="135"/>
        <end position="154"/>
    </location>
</feature>
<dbReference type="Gene3D" id="1.10.10.10">
    <property type="entry name" value="Winged helix-like DNA-binding domain superfamily/Winged helix DNA-binding domain"/>
    <property type="match status" value="1"/>
</dbReference>
<dbReference type="InterPro" id="IPR027417">
    <property type="entry name" value="P-loop_NTPase"/>
</dbReference>
<organism evidence="12 13">
    <name type="scientific">Eragrostis curvula</name>
    <name type="common">weeping love grass</name>
    <dbReference type="NCBI Taxonomy" id="38414"/>
    <lineage>
        <taxon>Eukaryota</taxon>
        <taxon>Viridiplantae</taxon>
        <taxon>Streptophyta</taxon>
        <taxon>Embryophyta</taxon>
        <taxon>Tracheophyta</taxon>
        <taxon>Spermatophyta</taxon>
        <taxon>Magnoliopsida</taxon>
        <taxon>Liliopsida</taxon>
        <taxon>Poales</taxon>
        <taxon>Poaceae</taxon>
        <taxon>PACMAD clade</taxon>
        <taxon>Chloridoideae</taxon>
        <taxon>Eragrostideae</taxon>
        <taxon>Eragrostidinae</taxon>
        <taxon>Eragrostis</taxon>
    </lineage>
</organism>
<feature type="domain" description="Disease resistance protein winged helix" evidence="10">
    <location>
        <begin position="508"/>
        <end position="578"/>
    </location>
</feature>
<dbReference type="InterPro" id="IPR042197">
    <property type="entry name" value="Apaf_helical"/>
</dbReference>
<evidence type="ECO:0000313" key="12">
    <source>
        <dbReference type="EMBL" id="TVU48909.1"/>
    </source>
</evidence>
<keyword evidence="3" id="KW-0677">Repeat</keyword>
<evidence type="ECO:0000256" key="2">
    <source>
        <dbReference type="ARBA" id="ARBA00022614"/>
    </source>
</evidence>
<dbReference type="SUPFAM" id="SSF52058">
    <property type="entry name" value="L domain-like"/>
    <property type="match status" value="2"/>
</dbReference>
<dbReference type="OrthoDB" id="671551at2759"/>
<evidence type="ECO:0000259" key="10">
    <source>
        <dbReference type="Pfam" id="PF23559"/>
    </source>
</evidence>
<dbReference type="InterPro" id="IPR036388">
    <property type="entry name" value="WH-like_DNA-bd_sf"/>
</dbReference>
<dbReference type="InterPro" id="IPR056789">
    <property type="entry name" value="LRR_R13L1-DRL21"/>
</dbReference>
<dbReference type="InterPro" id="IPR002182">
    <property type="entry name" value="NB-ARC"/>
</dbReference>
<evidence type="ECO:0000256" key="1">
    <source>
        <dbReference type="ARBA" id="ARBA00008894"/>
    </source>
</evidence>
<dbReference type="Gene3D" id="1.10.8.430">
    <property type="entry name" value="Helical domain of apoptotic protease-activating factors"/>
    <property type="match status" value="1"/>
</dbReference>
<keyword evidence="6" id="KW-0067">ATP-binding</keyword>
<dbReference type="InterPro" id="IPR032675">
    <property type="entry name" value="LRR_dom_sf"/>
</dbReference>
<dbReference type="Gene3D" id="3.40.50.300">
    <property type="entry name" value="P-loop containing nucleotide triphosphate hydrolases"/>
    <property type="match status" value="1"/>
</dbReference>
<dbReference type="Pfam" id="PF25019">
    <property type="entry name" value="LRR_R13L1-DRL21"/>
    <property type="match status" value="1"/>
</dbReference>
<gene>
    <name evidence="12" type="ORF">EJB05_00193</name>
</gene>
<dbReference type="GO" id="GO:0009626">
    <property type="term" value="P:plant-type hypersensitive response"/>
    <property type="evidence" value="ECO:0007669"/>
    <property type="project" value="UniProtKB-ARBA"/>
</dbReference>
<comment type="caution">
    <text evidence="12">The sequence shown here is derived from an EMBL/GenBank/DDBJ whole genome shotgun (WGS) entry which is preliminary data.</text>
</comment>
<feature type="domain" description="R13L1/DRL21-like LRR repeat region" evidence="11">
    <location>
        <begin position="775"/>
        <end position="897"/>
    </location>
</feature>
<dbReference type="SUPFAM" id="SSF52540">
    <property type="entry name" value="P-loop containing nucleoside triphosphate hydrolases"/>
    <property type="match status" value="1"/>
</dbReference>
<name>A0A5J9WKY5_9POAL</name>
<dbReference type="PANTHER" id="PTHR36766">
    <property type="entry name" value="PLANT BROAD-SPECTRUM MILDEW RESISTANCE PROTEIN RPW8"/>
    <property type="match status" value="1"/>
</dbReference>
<feature type="domain" description="NB-ARC" evidence="8">
    <location>
        <begin position="260"/>
        <end position="422"/>
    </location>
</feature>